<keyword evidence="1" id="KW-0862">Zinc</keyword>
<proteinExistence type="predicted"/>
<dbReference type="RefSeq" id="WP_166155037.1">
    <property type="nucleotide sequence ID" value="NZ_JAAOIW010000017.1"/>
</dbReference>
<feature type="domain" description="SWIM-type" evidence="2">
    <location>
        <begin position="55"/>
        <end position="88"/>
    </location>
</feature>
<evidence type="ECO:0000313" key="4">
    <source>
        <dbReference type="Proteomes" id="UP001165962"/>
    </source>
</evidence>
<evidence type="ECO:0000259" key="2">
    <source>
        <dbReference type="PROSITE" id="PS50966"/>
    </source>
</evidence>
<reference evidence="3" key="1">
    <citation type="submission" date="2020-03" db="EMBL/GenBank/DDBJ databases">
        <title>Draft sequencing of Paenibacilllus sp. S3N08.</title>
        <authorList>
            <person name="Kim D.-U."/>
        </authorList>
    </citation>
    <scope>NUCLEOTIDE SEQUENCE</scope>
    <source>
        <strain evidence="3">S3N08</strain>
    </source>
</reference>
<dbReference type="PROSITE" id="PS50966">
    <property type="entry name" value="ZF_SWIM"/>
    <property type="match status" value="1"/>
</dbReference>
<dbReference type="Pfam" id="PF04434">
    <property type="entry name" value="SWIM"/>
    <property type="match status" value="1"/>
</dbReference>
<keyword evidence="1" id="KW-0863">Zinc-finger</keyword>
<sequence>MLDLTYSAMIQQIRPYFDATILKRGWDYYREGAVRRLEVESDTLVKATVAGSENYLVRLDLVNVHKFKCDCPYGDYCKHMAAVLFEAFKQMGLEPNQFLKPDRTFLSANKSARPLSVLQSEMELGIDELAARRSQKAAAALASSQALDGKAGVKANHAGDAKPAAPMKKPLIIEPQESGTVKEWQSYFEHKFEKYPAYSMQSIEEFLPKANKALLAFHTTWPSTLTYIYELQVALFIMKRADGLQAQMSQHYSHYAYQYREYFRHIADHCHIRLTQIIKEIDLEEAWRLYPHLLEETAAYLAEHAFPKLDSFMRWPSVYSLLWSSLLKVEAWMAKECSRLNRAIDESTAPATIKDALLVALLLFDVLAGMDESAIHRANKELSNKHSGLFFPFLQVLYASEEWDRLILWLNWMQPLVKTSGPLFLEPYLNYWQEASKRRELEKAWKDMISFLLPASFPYYSQFLVKHERYQEWADLNLLFYRSPLTINKDILKLVEAHDVRFLLPLYHFAIERSILEKNRSSYKMAVRLLKKLHQFYKRLKELDRWDRYIAQISTQFSRYRAFQEELRKGKLIV</sequence>
<dbReference type="InterPro" id="IPR007527">
    <property type="entry name" value="Znf_SWIM"/>
</dbReference>
<protein>
    <recommendedName>
        <fullName evidence="2">SWIM-type domain-containing protein</fullName>
    </recommendedName>
</protein>
<evidence type="ECO:0000256" key="1">
    <source>
        <dbReference type="PROSITE-ProRule" id="PRU00325"/>
    </source>
</evidence>
<keyword evidence="1" id="KW-0479">Metal-binding</keyword>
<name>A0ABX0JCR4_9BACL</name>
<accession>A0ABX0JCR4</accession>
<gene>
    <name evidence="3" type="ORF">G9U52_31160</name>
</gene>
<comment type="caution">
    <text evidence="3">The sequence shown here is derived from an EMBL/GenBank/DDBJ whole genome shotgun (WGS) entry which is preliminary data.</text>
</comment>
<dbReference type="Proteomes" id="UP001165962">
    <property type="component" value="Unassembled WGS sequence"/>
</dbReference>
<organism evidence="3 4">
    <name type="scientific">Paenibacillus agricola</name>
    <dbReference type="NCBI Taxonomy" id="2716264"/>
    <lineage>
        <taxon>Bacteria</taxon>
        <taxon>Bacillati</taxon>
        <taxon>Bacillota</taxon>
        <taxon>Bacilli</taxon>
        <taxon>Bacillales</taxon>
        <taxon>Paenibacillaceae</taxon>
        <taxon>Paenibacillus</taxon>
    </lineage>
</organism>
<evidence type="ECO:0000313" key="3">
    <source>
        <dbReference type="EMBL" id="NHN34265.1"/>
    </source>
</evidence>
<dbReference type="EMBL" id="JAAOIW010000017">
    <property type="protein sequence ID" value="NHN34265.1"/>
    <property type="molecule type" value="Genomic_DNA"/>
</dbReference>
<keyword evidence="4" id="KW-1185">Reference proteome</keyword>